<dbReference type="PANTHER" id="PTHR43280:SF28">
    <property type="entry name" value="HTH-TYPE TRANSCRIPTIONAL ACTIVATOR RHAS"/>
    <property type="match status" value="1"/>
</dbReference>
<dbReference type="Gene3D" id="2.60.120.10">
    <property type="entry name" value="Jelly Rolls"/>
    <property type="match status" value="1"/>
</dbReference>
<dbReference type="SMART" id="SM00342">
    <property type="entry name" value="HTH_ARAC"/>
    <property type="match status" value="1"/>
</dbReference>
<keyword evidence="3" id="KW-0804">Transcription</keyword>
<evidence type="ECO:0000256" key="1">
    <source>
        <dbReference type="ARBA" id="ARBA00023015"/>
    </source>
</evidence>
<reference evidence="5" key="1">
    <citation type="journal article" date="2021" name="PeerJ">
        <title>Extensive microbial diversity within the chicken gut microbiome revealed by metagenomics and culture.</title>
        <authorList>
            <person name="Gilroy R."/>
            <person name="Ravi A."/>
            <person name="Getino M."/>
            <person name="Pursley I."/>
            <person name="Horton D.L."/>
            <person name="Alikhan N.F."/>
            <person name="Baker D."/>
            <person name="Gharbi K."/>
            <person name="Hall N."/>
            <person name="Watson M."/>
            <person name="Adriaenssens E.M."/>
            <person name="Foster-Nyarko E."/>
            <person name="Jarju S."/>
            <person name="Secka A."/>
            <person name="Antonio M."/>
            <person name="Oren A."/>
            <person name="Chaudhuri R.R."/>
            <person name="La Ragione R."/>
            <person name="Hildebrand F."/>
            <person name="Pallen M.J."/>
        </authorList>
    </citation>
    <scope>NUCLEOTIDE SEQUENCE</scope>
    <source>
        <strain evidence="5">USAMLcec4-12693</strain>
    </source>
</reference>
<dbReference type="Gene3D" id="1.10.10.60">
    <property type="entry name" value="Homeodomain-like"/>
    <property type="match status" value="1"/>
</dbReference>
<dbReference type="PRINTS" id="PR00032">
    <property type="entry name" value="HTHARAC"/>
</dbReference>
<gene>
    <name evidence="5" type="ORF">K8V39_04680</name>
</gene>
<dbReference type="InterPro" id="IPR018060">
    <property type="entry name" value="HTH_AraC"/>
</dbReference>
<dbReference type="PROSITE" id="PS01124">
    <property type="entry name" value="HTH_ARAC_FAMILY_2"/>
    <property type="match status" value="1"/>
</dbReference>
<dbReference type="SUPFAM" id="SSF46689">
    <property type="entry name" value="Homeodomain-like"/>
    <property type="match status" value="1"/>
</dbReference>
<protein>
    <submittedName>
        <fullName evidence="5">AraC family transcriptional regulator</fullName>
    </submittedName>
</protein>
<evidence type="ECO:0000313" key="6">
    <source>
        <dbReference type="Proteomes" id="UP000813420"/>
    </source>
</evidence>
<dbReference type="RefSeq" id="WP_270645250.1">
    <property type="nucleotide sequence ID" value="NZ_DYXE01000046.1"/>
</dbReference>
<dbReference type="Proteomes" id="UP000813420">
    <property type="component" value="Unassembled WGS sequence"/>
</dbReference>
<dbReference type="PROSITE" id="PS00041">
    <property type="entry name" value="HTH_ARAC_FAMILY_1"/>
    <property type="match status" value="1"/>
</dbReference>
<feature type="domain" description="HTH araC/xylS-type" evidence="4">
    <location>
        <begin position="196"/>
        <end position="294"/>
    </location>
</feature>
<dbReference type="InterPro" id="IPR009057">
    <property type="entry name" value="Homeodomain-like_sf"/>
</dbReference>
<evidence type="ECO:0000256" key="2">
    <source>
        <dbReference type="ARBA" id="ARBA00023125"/>
    </source>
</evidence>
<dbReference type="EMBL" id="DYXE01000046">
    <property type="protein sequence ID" value="HJH49539.1"/>
    <property type="molecule type" value="Genomic_DNA"/>
</dbReference>
<dbReference type="InterPro" id="IPR013096">
    <property type="entry name" value="Cupin_2"/>
</dbReference>
<dbReference type="GO" id="GO:0043565">
    <property type="term" value="F:sequence-specific DNA binding"/>
    <property type="evidence" value="ECO:0007669"/>
    <property type="project" value="InterPro"/>
</dbReference>
<keyword evidence="1" id="KW-0805">Transcription regulation</keyword>
<dbReference type="GO" id="GO:0003700">
    <property type="term" value="F:DNA-binding transcription factor activity"/>
    <property type="evidence" value="ECO:0007669"/>
    <property type="project" value="InterPro"/>
</dbReference>
<dbReference type="AlphaFoldDB" id="A0A9D2VX32"/>
<organism evidence="5 6">
    <name type="scientific">Merdimonas faecis</name>
    <dbReference type="NCBI Taxonomy" id="1653435"/>
    <lineage>
        <taxon>Bacteria</taxon>
        <taxon>Bacillati</taxon>
        <taxon>Bacillota</taxon>
        <taxon>Clostridia</taxon>
        <taxon>Lachnospirales</taxon>
        <taxon>Lachnospiraceae</taxon>
        <taxon>Merdimonas</taxon>
    </lineage>
</organism>
<dbReference type="InterPro" id="IPR018062">
    <property type="entry name" value="HTH_AraC-typ_CS"/>
</dbReference>
<evidence type="ECO:0000313" key="5">
    <source>
        <dbReference type="EMBL" id="HJH49539.1"/>
    </source>
</evidence>
<sequence>MSYNGIHLENSISIDKIFSIHYFEYMNTFSFEGESHDFWEFICVDKGEVGVTAGSEHLILKKGDLLFHPPNEFHAVKATGEIAPNLMVVSFGCQDEAMQFFQKRHFKIDKTEHNLLAEIIAEARWCFDCRLDDPYLQNMPLKNPDKFGAQQMIRLHLEHLLIHLIRRYSRPSSSTEPASPEPLKSTKEKNDMETLRQIIEYLEVHLNGHVTIEQICRDNIIGRSQLQKLFKERCGLGIIEYFSHMKINAAKEMIRTGRMNFTQISEHLGYTSIHYFSRQFKKTTGMTPSEYASSIKAMAEARFNGEP</sequence>
<dbReference type="Pfam" id="PF12833">
    <property type="entry name" value="HTH_18"/>
    <property type="match status" value="1"/>
</dbReference>
<dbReference type="InterPro" id="IPR020449">
    <property type="entry name" value="Tscrpt_reg_AraC-type_HTH"/>
</dbReference>
<dbReference type="InterPro" id="IPR014710">
    <property type="entry name" value="RmlC-like_jellyroll"/>
</dbReference>
<comment type="caution">
    <text evidence="5">The sequence shown here is derived from an EMBL/GenBank/DDBJ whole genome shotgun (WGS) entry which is preliminary data.</text>
</comment>
<accession>A0A9D2VX32</accession>
<dbReference type="InterPro" id="IPR011051">
    <property type="entry name" value="RmlC_Cupin_sf"/>
</dbReference>
<keyword evidence="2" id="KW-0238">DNA-binding</keyword>
<evidence type="ECO:0000259" key="4">
    <source>
        <dbReference type="PROSITE" id="PS01124"/>
    </source>
</evidence>
<dbReference type="SUPFAM" id="SSF51182">
    <property type="entry name" value="RmlC-like cupins"/>
    <property type="match status" value="1"/>
</dbReference>
<dbReference type="Pfam" id="PF07883">
    <property type="entry name" value="Cupin_2"/>
    <property type="match status" value="1"/>
</dbReference>
<reference evidence="5" key="2">
    <citation type="submission" date="2021-09" db="EMBL/GenBank/DDBJ databases">
        <authorList>
            <person name="Gilroy R."/>
        </authorList>
    </citation>
    <scope>NUCLEOTIDE SEQUENCE</scope>
    <source>
        <strain evidence="5">USAMLcec4-12693</strain>
    </source>
</reference>
<evidence type="ECO:0000256" key="3">
    <source>
        <dbReference type="ARBA" id="ARBA00023163"/>
    </source>
</evidence>
<dbReference type="PANTHER" id="PTHR43280">
    <property type="entry name" value="ARAC-FAMILY TRANSCRIPTIONAL REGULATOR"/>
    <property type="match status" value="1"/>
</dbReference>
<proteinExistence type="predicted"/>
<name>A0A9D2VX32_9FIRM</name>